<name>A0A839QWC0_9MICO</name>
<evidence type="ECO:0008006" key="3">
    <source>
        <dbReference type="Google" id="ProtNLM"/>
    </source>
</evidence>
<evidence type="ECO:0000313" key="2">
    <source>
        <dbReference type="Proteomes" id="UP000568050"/>
    </source>
</evidence>
<proteinExistence type="predicted"/>
<dbReference type="RefSeq" id="WP_183374204.1">
    <property type="nucleotide sequence ID" value="NZ_CBCSFZ010000005.1"/>
</dbReference>
<gene>
    <name evidence="1" type="ORF">FHX50_000539</name>
</gene>
<dbReference type="AlphaFoldDB" id="A0A839QWC0"/>
<dbReference type="Proteomes" id="UP000568050">
    <property type="component" value="Unassembled WGS sequence"/>
</dbReference>
<protein>
    <recommendedName>
        <fullName evidence="3">Phosphodiesterase</fullName>
    </recommendedName>
</protein>
<keyword evidence="2" id="KW-1185">Reference proteome</keyword>
<dbReference type="InterPro" id="IPR046040">
    <property type="entry name" value="DUF5998"/>
</dbReference>
<dbReference type="EMBL" id="JACHWP010000001">
    <property type="protein sequence ID" value="MBB3022291.1"/>
    <property type="molecule type" value="Genomic_DNA"/>
</dbReference>
<organism evidence="1 2">
    <name type="scientific">Helcobacillus massiliensis</name>
    <dbReference type="NCBI Taxonomy" id="521392"/>
    <lineage>
        <taxon>Bacteria</taxon>
        <taxon>Bacillati</taxon>
        <taxon>Actinomycetota</taxon>
        <taxon>Actinomycetes</taxon>
        <taxon>Micrococcales</taxon>
        <taxon>Dermabacteraceae</taxon>
        <taxon>Helcobacillus</taxon>
    </lineage>
</organism>
<sequence>MTLPASLIDQIERAGYFPQTALAALERAASRHEVTSFFVHPATTFDGPQVRRHLTVLLLTPRHFIVLHLDDESEDTLNPNQVIVGTERIRHERIHNMGLAQAYNTSGDGVVSDSQAEITIGISWGATRRVDLERAWCDDPNCDADHGYTGTIGPSDLALRVSAIVDGPDAIDRALEFFDDLNLVTA</sequence>
<reference evidence="1 2" key="1">
    <citation type="submission" date="2020-08" db="EMBL/GenBank/DDBJ databases">
        <title>Sequencing the genomes of 1000 actinobacteria strains.</title>
        <authorList>
            <person name="Klenk H.-P."/>
        </authorList>
    </citation>
    <scope>NUCLEOTIDE SEQUENCE [LARGE SCALE GENOMIC DNA]</scope>
    <source>
        <strain evidence="1 2">DSM 23040</strain>
    </source>
</reference>
<dbReference type="Pfam" id="PF19461">
    <property type="entry name" value="DUF5998"/>
    <property type="match status" value="1"/>
</dbReference>
<evidence type="ECO:0000313" key="1">
    <source>
        <dbReference type="EMBL" id="MBB3022291.1"/>
    </source>
</evidence>
<comment type="caution">
    <text evidence="1">The sequence shown here is derived from an EMBL/GenBank/DDBJ whole genome shotgun (WGS) entry which is preliminary data.</text>
</comment>
<accession>A0A839QWC0</accession>